<proteinExistence type="predicted"/>
<protein>
    <submittedName>
        <fullName evidence="1">Uncharacterized protein</fullName>
    </submittedName>
</protein>
<dbReference type="OrthoDB" id="5368615at2759"/>
<name>A0A317WFU6_9EURO</name>
<dbReference type="GeneID" id="37115481"/>
<evidence type="ECO:0000313" key="1">
    <source>
        <dbReference type="EMBL" id="PWY83898.1"/>
    </source>
</evidence>
<dbReference type="Proteomes" id="UP000246702">
    <property type="component" value="Unassembled WGS sequence"/>
</dbReference>
<gene>
    <name evidence="1" type="ORF">BO94DRAFT_547541</name>
</gene>
<dbReference type="RefSeq" id="XP_025466366.1">
    <property type="nucleotide sequence ID" value="XM_025613338.1"/>
</dbReference>
<dbReference type="AlphaFoldDB" id="A0A317WFU6"/>
<evidence type="ECO:0000313" key="2">
    <source>
        <dbReference type="Proteomes" id="UP000246702"/>
    </source>
</evidence>
<reference evidence="1 2" key="1">
    <citation type="submission" date="2016-12" db="EMBL/GenBank/DDBJ databases">
        <title>The genomes of Aspergillus section Nigri reveals drivers in fungal speciation.</title>
        <authorList>
            <consortium name="DOE Joint Genome Institute"/>
            <person name="Vesth T.C."/>
            <person name="Nybo J."/>
            <person name="Theobald S."/>
            <person name="Brandl J."/>
            <person name="Frisvad J.C."/>
            <person name="Nielsen K.F."/>
            <person name="Lyhne E.K."/>
            <person name="Kogle M.E."/>
            <person name="Kuo A."/>
            <person name="Riley R."/>
            <person name="Clum A."/>
            <person name="Nolan M."/>
            <person name="Lipzen A."/>
            <person name="Salamov A."/>
            <person name="Henrissat B."/>
            <person name="Wiebenga A."/>
            <person name="De Vries R.P."/>
            <person name="Grigoriev I.V."/>
            <person name="Mortensen U.H."/>
            <person name="Andersen M.R."/>
            <person name="Baker S.E."/>
        </authorList>
    </citation>
    <scope>NUCLEOTIDE SEQUENCE [LARGE SCALE GENOMIC DNA]</scope>
    <source>
        <strain evidence="1 2">CBS 115572</strain>
    </source>
</reference>
<dbReference type="EMBL" id="MSFK01000018">
    <property type="protein sequence ID" value="PWY83898.1"/>
    <property type="molecule type" value="Genomic_DNA"/>
</dbReference>
<comment type="caution">
    <text evidence="1">The sequence shown here is derived from an EMBL/GenBank/DDBJ whole genome shotgun (WGS) entry which is preliminary data.</text>
</comment>
<accession>A0A317WFU6</accession>
<keyword evidence="2" id="KW-1185">Reference proteome</keyword>
<organism evidence="1 2">
    <name type="scientific">Aspergillus sclerotioniger CBS 115572</name>
    <dbReference type="NCBI Taxonomy" id="1450535"/>
    <lineage>
        <taxon>Eukaryota</taxon>
        <taxon>Fungi</taxon>
        <taxon>Dikarya</taxon>
        <taxon>Ascomycota</taxon>
        <taxon>Pezizomycotina</taxon>
        <taxon>Eurotiomycetes</taxon>
        <taxon>Eurotiomycetidae</taxon>
        <taxon>Eurotiales</taxon>
        <taxon>Aspergillaceae</taxon>
        <taxon>Aspergillus</taxon>
        <taxon>Aspergillus subgen. Circumdati</taxon>
    </lineage>
</organism>
<sequence length="160" mass="17702">MNKVGFISFSDDQTKKVIGTRNLNSCTAVMLASTKGAILAHISPLPGPTNDPDAGEKHVREKMTEFVDLYLFKKDIRLGPEMKQSGIVCGIYLGQIAVPDQQRLIESILQENLEDKPRPKVIPYQINVGGHNQAAGGTVFIDGRHPLPKVYVEDKDQGWF</sequence>